<evidence type="ECO:0000313" key="2">
    <source>
        <dbReference type="Proteomes" id="UP000280228"/>
    </source>
</evidence>
<accession>A0A3Q9GFH8</accession>
<sequence length="43" mass="5046">MYTKAKILGNGVKFYSLPWIYLKGFVFLEKNIILDIEAMDFNT</sequence>
<proteinExistence type="predicted"/>
<dbReference type="EMBL" id="CP034662">
    <property type="protein sequence ID" value="AZQ94305.1"/>
    <property type="molecule type" value="Genomic_DNA"/>
</dbReference>
<organism evidence="1 2">
    <name type="scientific">Moraxella catarrhalis</name>
    <name type="common">Branhamella catarrhalis</name>
    <dbReference type="NCBI Taxonomy" id="480"/>
    <lineage>
        <taxon>Bacteria</taxon>
        <taxon>Pseudomonadati</taxon>
        <taxon>Pseudomonadota</taxon>
        <taxon>Gammaproteobacteria</taxon>
        <taxon>Moraxellales</taxon>
        <taxon>Moraxellaceae</taxon>
        <taxon>Moraxella</taxon>
    </lineage>
</organism>
<dbReference type="AlphaFoldDB" id="A0A3Q9GFH8"/>
<protein>
    <submittedName>
        <fullName evidence="1">Uncharacterized protein</fullName>
    </submittedName>
</protein>
<evidence type="ECO:0000313" key="1">
    <source>
        <dbReference type="EMBL" id="AZQ94305.1"/>
    </source>
</evidence>
<reference evidence="1 2" key="1">
    <citation type="submission" date="2018-12" db="EMBL/GenBank/DDBJ databases">
        <title>Persistence of Moraxella catarrhalis in Chronic Obstructive Pulmonary Disease and Regulation of the Hag/MID Adhesin.</title>
        <authorList>
            <person name="Murphy T."/>
            <person name="Zhao X."/>
            <person name="Vyas G."/>
            <person name="Aluvathingal J."/>
            <person name="Nadendla S."/>
            <person name="Tallon L."/>
            <person name="Tettelin H."/>
        </authorList>
    </citation>
    <scope>NUCLEOTIDE SEQUENCE [LARGE SCALE GENOMIC DNA]</scope>
    <source>
        <strain evidence="1 2">46P58B1</strain>
    </source>
</reference>
<dbReference type="Proteomes" id="UP000280228">
    <property type="component" value="Chromosome"/>
</dbReference>
<gene>
    <name evidence="1" type="ORF">EJK53_2180</name>
</gene>
<name>A0A3Q9GFH8_MORCA</name>